<reference evidence="2 5" key="2">
    <citation type="submission" date="2015-02" db="EMBL/GenBank/DDBJ databases">
        <title>Physiological reanalysis, assessment of diazotrophy, and genome sequences of multiple isolates of Streptomyces thermoautotrophicus.</title>
        <authorList>
            <person name="MacKellar D.C."/>
            <person name="Lieber L."/>
            <person name="Norman J."/>
            <person name="Bolger A."/>
            <person name="Tobin C."/>
            <person name="Murray J.W."/>
            <person name="Prell J."/>
        </authorList>
    </citation>
    <scope>NUCLEOTIDE SEQUENCE [LARGE SCALE GENOMIC DNA]</scope>
    <source>
        <strain evidence="2 5">UBT1</strain>
    </source>
</reference>
<accession>A0A132MIT9</accession>
<sequence length="260" mass="28229">MPYLIDVKHLHRAARACMRRASSPGADGMSWASYRQGLRERLAELAERLRDGSWQPGPLRHVVIPTYTGKPMPSVIPTVADRVVHRAMRMAVEPVLEASAFAEWVSGYRPRRNRLTALRQAAAYLDAGFRWVADVDVASVSAGSHAGEVTDWLAAHVRDGSFLARFRTALAGLPEPIVPGTGLAPLLINLRLSRVDAHLGQLRVVRFADNYCAFAPTRAEAEAAFDAITAALATVGLEPNAEKSRIRAGACAEDLFLIAG</sequence>
<comment type="caution">
    <text evidence="2">The sequence shown here is derived from an EMBL/GenBank/DDBJ whole genome shotgun (WGS) entry which is preliminary data.</text>
</comment>
<dbReference type="PANTHER" id="PTHR34047:SF8">
    <property type="entry name" value="PROTEIN YKFC"/>
    <property type="match status" value="1"/>
</dbReference>
<evidence type="ECO:0000313" key="2">
    <source>
        <dbReference type="EMBL" id="KWW97748.1"/>
    </source>
</evidence>
<dbReference type="OrthoDB" id="3479340at2"/>
<evidence type="ECO:0000313" key="5">
    <source>
        <dbReference type="Proteomes" id="UP000070659"/>
    </source>
</evidence>
<dbReference type="SUPFAM" id="SSF56672">
    <property type="entry name" value="DNA/RNA polymerases"/>
    <property type="match status" value="1"/>
</dbReference>
<dbReference type="EMBL" id="JYIK01001109">
    <property type="protein sequence ID" value="KWX06235.1"/>
    <property type="molecule type" value="Genomic_DNA"/>
</dbReference>
<dbReference type="PANTHER" id="PTHR34047">
    <property type="entry name" value="NUCLEAR INTRON MATURASE 1, MITOCHONDRIAL-RELATED"/>
    <property type="match status" value="1"/>
</dbReference>
<protein>
    <recommendedName>
        <fullName evidence="1">Reverse transcriptase domain-containing protein</fullName>
    </recommendedName>
</protein>
<dbReference type="InterPro" id="IPR051083">
    <property type="entry name" value="GrpII_Intron_Splice-Mob/Def"/>
</dbReference>
<evidence type="ECO:0000259" key="1">
    <source>
        <dbReference type="Pfam" id="PF00078"/>
    </source>
</evidence>
<dbReference type="InterPro" id="IPR000477">
    <property type="entry name" value="RT_dom"/>
</dbReference>
<evidence type="ECO:0000313" key="4">
    <source>
        <dbReference type="Proteomes" id="UP000070598"/>
    </source>
</evidence>
<dbReference type="EMBL" id="JYIJ01000019">
    <property type="protein sequence ID" value="KWW97748.1"/>
    <property type="molecule type" value="Genomic_DNA"/>
</dbReference>
<dbReference type="Pfam" id="PF00078">
    <property type="entry name" value="RVT_1"/>
    <property type="match status" value="1"/>
</dbReference>
<dbReference type="InterPro" id="IPR043502">
    <property type="entry name" value="DNA/RNA_pol_sf"/>
</dbReference>
<dbReference type="Proteomes" id="UP000070598">
    <property type="component" value="Unassembled WGS sequence"/>
</dbReference>
<name>A0A132MIT9_9ACTN</name>
<dbReference type="AlphaFoldDB" id="A0A132MIT9"/>
<gene>
    <name evidence="2" type="ORF">TH66_19915</name>
    <name evidence="3" type="ORF">TR74_22595</name>
</gene>
<dbReference type="PATRIC" id="fig|1469144.8.peg.586"/>
<feature type="domain" description="Reverse transcriptase" evidence="1">
    <location>
        <begin position="73"/>
        <end position="246"/>
    </location>
</feature>
<proteinExistence type="predicted"/>
<dbReference type="Proteomes" id="UP000070659">
    <property type="component" value="Unassembled WGS sequence"/>
</dbReference>
<dbReference type="RefSeq" id="WP_066883379.1">
    <property type="nucleotide sequence ID" value="NZ_JYIJ01000019.1"/>
</dbReference>
<evidence type="ECO:0000313" key="3">
    <source>
        <dbReference type="EMBL" id="KWX06235.1"/>
    </source>
</evidence>
<organism evidence="2 5">
    <name type="scientific">Carbonactinospora thermoautotrophica</name>
    <dbReference type="NCBI Taxonomy" id="1469144"/>
    <lineage>
        <taxon>Bacteria</taxon>
        <taxon>Bacillati</taxon>
        <taxon>Actinomycetota</taxon>
        <taxon>Actinomycetes</taxon>
        <taxon>Kitasatosporales</taxon>
        <taxon>Carbonactinosporaceae</taxon>
        <taxon>Carbonactinospora</taxon>
    </lineage>
</organism>
<reference evidence="4" key="1">
    <citation type="submission" date="2015-02" db="EMBL/GenBank/DDBJ databases">
        <title>Physiological reanalysis, assessment of diazotrophy, and genome sequences of multiple isolates of Streptomyces thermoautotrophicus.</title>
        <authorList>
            <person name="MacKellar D.C."/>
            <person name="Lieber L."/>
            <person name="Norman J."/>
            <person name="Bolger A."/>
            <person name="Tobin C."/>
            <person name="Murray J.W."/>
            <person name="Friesen M."/>
            <person name="Prell J."/>
        </authorList>
    </citation>
    <scope>NUCLEOTIDE SEQUENCE [LARGE SCALE GENOMIC DNA]</scope>
    <source>
        <strain evidence="4">UBT1</strain>
    </source>
</reference>